<name>A0A0E0LD86_ORYPU</name>
<dbReference type="Gramene" id="OPUNC06G18400.1">
    <property type="protein sequence ID" value="OPUNC06G18400.1"/>
    <property type="gene ID" value="OPUNC06G18400"/>
</dbReference>
<feature type="region of interest" description="Disordered" evidence="1">
    <location>
        <begin position="1"/>
        <end position="34"/>
    </location>
</feature>
<accession>A0A0E0LD86</accession>
<sequence length="107" mass="10717">MGGSGSSRSRPGASSVGLGCDPTPGGGGNEEAARRSLGGLCGHPVAPSVRLRHSVESDHCAGGDSEVKALFRLPVLATVTLSSAVHLLEGVVIGALIQLHIKGILRS</sequence>
<dbReference type="HOGENOM" id="CLU_2030515_0_0_1"/>
<reference evidence="2" key="1">
    <citation type="submission" date="2015-04" db="UniProtKB">
        <authorList>
            <consortium name="EnsemblPlants"/>
        </authorList>
    </citation>
    <scope>IDENTIFICATION</scope>
</reference>
<dbReference type="Proteomes" id="UP000026962">
    <property type="component" value="Chromosome 6"/>
</dbReference>
<evidence type="ECO:0000313" key="2">
    <source>
        <dbReference type="EnsemblPlants" id="OPUNC06G18400.1"/>
    </source>
</evidence>
<evidence type="ECO:0000313" key="3">
    <source>
        <dbReference type="Proteomes" id="UP000026962"/>
    </source>
</evidence>
<organism evidence="2">
    <name type="scientific">Oryza punctata</name>
    <name type="common">Red rice</name>
    <dbReference type="NCBI Taxonomy" id="4537"/>
    <lineage>
        <taxon>Eukaryota</taxon>
        <taxon>Viridiplantae</taxon>
        <taxon>Streptophyta</taxon>
        <taxon>Embryophyta</taxon>
        <taxon>Tracheophyta</taxon>
        <taxon>Spermatophyta</taxon>
        <taxon>Magnoliopsida</taxon>
        <taxon>Liliopsida</taxon>
        <taxon>Poales</taxon>
        <taxon>Poaceae</taxon>
        <taxon>BOP clade</taxon>
        <taxon>Oryzoideae</taxon>
        <taxon>Oryzeae</taxon>
        <taxon>Oryzinae</taxon>
        <taxon>Oryza</taxon>
    </lineage>
</organism>
<dbReference type="AlphaFoldDB" id="A0A0E0LD86"/>
<protein>
    <submittedName>
        <fullName evidence="2">Uncharacterized protein</fullName>
    </submittedName>
</protein>
<keyword evidence="3" id="KW-1185">Reference proteome</keyword>
<reference evidence="2" key="2">
    <citation type="submission" date="2018-05" db="EMBL/GenBank/DDBJ databases">
        <title>OpunRS2 (Oryza punctata Reference Sequence Version 2).</title>
        <authorList>
            <person name="Zhang J."/>
            <person name="Kudrna D."/>
            <person name="Lee S."/>
            <person name="Talag J."/>
            <person name="Welchert J."/>
            <person name="Wing R.A."/>
        </authorList>
    </citation>
    <scope>NUCLEOTIDE SEQUENCE [LARGE SCALE GENOMIC DNA]</scope>
</reference>
<dbReference type="EnsemblPlants" id="OPUNC06G18400.1">
    <property type="protein sequence ID" value="OPUNC06G18400.1"/>
    <property type="gene ID" value="OPUNC06G18400"/>
</dbReference>
<evidence type="ECO:0000256" key="1">
    <source>
        <dbReference type="SAM" id="MobiDB-lite"/>
    </source>
</evidence>
<feature type="compositionally biased region" description="Low complexity" evidence="1">
    <location>
        <begin position="1"/>
        <end position="23"/>
    </location>
</feature>
<proteinExistence type="predicted"/>